<evidence type="ECO:0000313" key="7">
    <source>
        <dbReference type="EMBL" id="GAA3635761.1"/>
    </source>
</evidence>
<gene>
    <name evidence="7" type="ORF">GCM10022223_62750</name>
</gene>
<feature type="transmembrane region" description="Helical" evidence="5">
    <location>
        <begin position="322"/>
        <end position="342"/>
    </location>
</feature>
<evidence type="ECO:0000256" key="1">
    <source>
        <dbReference type="ARBA" id="ARBA00004141"/>
    </source>
</evidence>
<dbReference type="EMBL" id="BAAAZO010000012">
    <property type="protein sequence ID" value="GAA3635761.1"/>
    <property type="molecule type" value="Genomic_DNA"/>
</dbReference>
<organism evidence="7 8">
    <name type="scientific">Kineosporia mesophila</name>
    <dbReference type="NCBI Taxonomy" id="566012"/>
    <lineage>
        <taxon>Bacteria</taxon>
        <taxon>Bacillati</taxon>
        <taxon>Actinomycetota</taxon>
        <taxon>Actinomycetes</taxon>
        <taxon>Kineosporiales</taxon>
        <taxon>Kineosporiaceae</taxon>
        <taxon>Kineosporia</taxon>
    </lineage>
</organism>
<feature type="transmembrane region" description="Helical" evidence="5">
    <location>
        <begin position="70"/>
        <end position="87"/>
    </location>
</feature>
<evidence type="ECO:0000256" key="4">
    <source>
        <dbReference type="ARBA" id="ARBA00023136"/>
    </source>
</evidence>
<keyword evidence="2 5" id="KW-0812">Transmembrane</keyword>
<evidence type="ECO:0000256" key="5">
    <source>
        <dbReference type="SAM" id="Phobius"/>
    </source>
</evidence>
<name>A0ABP7AM87_9ACTN</name>
<dbReference type="Proteomes" id="UP001501074">
    <property type="component" value="Unassembled WGS sequence"/>
</dbReference>
<feature type="transmembrane region" description="Helical" evidence="5">
    <location>
        <begin position="149"/>
        <end position="166"/>
    </location>
</feature>
<accession>A0ABP7AM87</accession>
<comment type="subcellular location">
    <subcellularLocation>
        <location evidence="1">Membrane</location>
        <topology evidence="1">Multi-pass membrane protein</topology>
    </subcellularLocation>
</comment>
<sequence>MLSILRRRVALLTGDLLIATVVTAATLSAWGVSLLVESHAGQHVDLVVMTVALSVTLARNQLERPARPPWLLLAVPPAAALASFVGSQMARDHRLGDVLFVVVLSVAVWVRRFGPGCTTLGTLTTLPLVAALITPYVPEGEIERASWSAVLGATSALITLLCLTAARRLAPAHFPGTTAPRPSDRPAASRNLSPSTRMAIQLAGALVLGFAIGRHVNSDHWQWPVLTAYIVSSANQGRGDVLYKGIQRGLGAGLGTVVAALLTGIFGIGDHRAVACIFVVLWFALAVRRASYAYWAGSVTAALALVYGFFGDGGTAVLGQRLEGIGLGAVAGIAVTWLVLPIRTEDVLRRRMGALLEALQNLLVALGENPSSVGADQVRPVVVASVAITRVMQPLTARGRWLRRLRLRDHWEPVIPAADLCAEKSRTLVRFVRTTREPLDHERISVAQAQTVQNLTGLRQSLRSRERADVRPVLSGVPDEGATGQVLTLLHVIDEAAVRMTATVSQPVAAKRSQSGSPG</sequence>
<evidence type="ECO:0000259" key="6">
    <source>
        <dbReference type="Pfam" id="PF13515"/>
    </source>
</evidence>
<evidence type="ECO:0000256" key="2">
    <source>
        <dbReference type="ARBA" id="ARBA00022692"/>
    </source>
</evidence>
<feature type="transmembrane region" description="Helical" evidence="5">
    <location>
        <begin position="117"/>
        <end position="137"/>
    </location>
</feature>
<feature type="transmembrane region" description="Helical" evidence="5">
    <location>
        <begin position="257"/>
        <end position="285"/>
    </location>
</feature>
<keyword evidence="4 5" id="KW-0472">Membrane</keyword>
<keyword evidence="8" id="KW-1185">Reference proteome</keyword>
<proteinExistence type="predicted"/>
<dbReference type="InterPro" id="IPR049453">
    <property type="entry name" value="Memb_transporter_dom"/>
</dbReference>
<evidence type="ECO:0000256" key="3">
    <source>
        <dbReference type="ARBA" id="ARBA00022989"/>
    </source>
</evidence>
<feature type="transmembrane region" description="Helical" evidence="5">
    <location>
        <begin position="292"/>
        <end position="310"/>
    </location>
</feature>
<reference evidence="8" key="1">
    <citation type="journal article" date="2019" name="Int. J. Syst. Evol. Microbiol.">
        <title>The Global Catalogue of Microorganisms (GCM) 10K type strain sequencing project: providing services to taxonomists for standard genome sequencing and annotation.</title>
        <authorList>
            <consortium name="The Broad Institute Genomics Platform"/>
            <consortium name="The Broad Institute Genome Sequencing Center for Infectious Disease"/>
            <person name="Wu L."/>
            <person name="Ma J."/>
        </authorList>
    </citation>
    <scope>NUCLEOTIDE SEQUENCE [LARGE SCALE GENOMIC DNA]</scope>
    <source>
        <strain evidence="8">JCM 16902</strain>
    </source>
</reference>
<protein>
    <recommendedName>
        <fullName evidence="6">Integral membrane bound transporter domain-containing protein</fullName>
    </recommendedName>
</protein>
<evidence type="ECO:0000313" key="8">
    <source>
        <dbReference type="Proteomes" id="UP001501074"/>
    </source>
</evidence>
<dbReference type="Pfam" id="PF13515">
    <property type="entry name" value="FUSC_2"/>
    <property type="match status" value="1"/>
</dbReference>
<comment type="caution">
    <text evidence="7">The sequence shown here is derived from an EMBL/GenBank/DDBJ whole genome shotgun (WGS) entry which is preliminary data.</text>
</comment>
<feature type="domain" description="Integral membrane bound transporter" evidence="6">
    <location>
        <begin position="209"/>
        <end position="335"/>
    </location>
</feature>
<keyword evidence="3 5" id="KW-1133">Transmembrane helix</keyword>